<accession>A0A3Q0S7S6</accession>
<dbReference type="GeneTree" id="ENSGT00940000169574"/>
<dbReference type="STRING" id="61819.ENSACIP00000019166"/>
<dbReference type="PANTHER" id="PTHR13601:SF2">
    <property type="entry name" value="GAMETOGENETIN-BINDING PROTEIN 2"/>
    <property type="match status" value="1"/>
</dbReference>
<reference evidence="4" key="2">
    <citation type="submission" date="2025-09" db="UniProtKB">
        <authorList>
            <consortium name="Ensembl"/>
        </authorList>
    </citation>
    <scope>IDENTIFICATION</scope>
</reference>
<evidence type="ECO:0000256" key="2">
    <source>
        <dbReference type="ARBA" id="ARBA00019230"/>
    </source>
</evidence>
<dbReference type="GO" id="GO:0005634">
    <property type="term" value="C:nucleus"/>
    <property type="evidence" value="ECO:0007669"/>
    <property type="project" value="TreeGrafter"/>
</dbReference>
<comment type="function">
    <text evidence="1">May be involved in spermatogenesis.</text>
</comment>
<dbReference type="PANTHER" id="PTHR13601">
    <property type="entry name" value="GAMETOGENETIN-BINDING PROTEIN 2"/>
    <property type="match status" value="1"/>
</dbReference>
<dbReference type="InterPro" id="IPR026073">
    <property type="entry name" value="GGNBP2"/>
</dbReference>
<evidence type="ECO:0000256" key="1">
    <source>
        <dbReference type="ARBA" id="ARBA00003056"/>
    </source>
</evidence>
<reference evidence="4" key="1">
    <citation type="submission" date="2025-08" db="UniProtKB">
        <authorList>
            <consortium name="Ensembl"/>
        </authorList>
    </citation>
    <scope>IDENTIFICATION</scope>
</reference>
<evidence type="ECO:0000313" key="4">
    <source>
        <dbReference type="Ensembl" id="ENSACIP00000019166.1"/>
    </source>
</evidence>
<dbReference type="OMA" id="EAWIWAC"/>
<evidence type="ECO:0000256" key="3">
    <source>
        <dbReference type="ARBA" id="ARBA00031743"/>
    </source>
</evidence>
<dbReference type="Ensembl" id="ENSACIT00000019684.1">
    <property type="protein sequence ID" value="ENSACIP00000019166.1"/>
    <property type="gene ID" value="ENSACIG00000014939.1"/>
</dbReference>
<keyword evidence="5" id="KW-1185">Reference proteome</keyword>
<dbReference type="Proteomes" id="UP000261340">
    <property type="component" value="Unplaced"/>
</dbReference>
<organism evidence="4 5">
    <name type="scientific">Amphilophus citrinellus</name>
    <name type="common">Midas cichlid</name>
    <name type="synonym">Cichlasoma citrinellum</name>
    <dbReference type="NCBI Taxonomy" id="61819"/>
    <lineage>
        <taxon>Eukaryota</taxon>
        <taxon>Metazoa</taxon>
        <taxon>Chordata</taxon>
        <taxon>Craniata</taxon>
        <taxon>Vertebrata</taxon>
        <taxon>Euteleostomi</taxon>
        <taxon>Actinopterygii</taxon>
        <taxon>Neopterygii</taxon>
        <taxon>Teleostei</taxon>
        <taxon>Neoteleostei</taxon>
        <taxon>Acanthomorphata</taxon>
        <taxon>Ovalentaria</taxon>
        <taxon>Cichlomorphae</taxon>
        <taxon>Cichliformes</taxon>
        <taxon>Cichlidae</taxon>
        <taxon>New World cichlids</taxon>
        <taxon>Cichlasomatinae</taxon>
        <taxon>Heroini</taxon>
        <taxon>Amphilophus</taxon>
    </lineage>
</organism>
<protein>
    <recommendedName>
        <fullName evidence="2">Gametogenetin-binding protein 2</fullName>
    </recommendedName>
    <alternativeName>
        <fullName evidence="3">Protein ZNF403</fullName>
    </alternativeName>
</protein>
<proteinExistence type="predicted"/>
<dbReference type="GO" id="GO:0005737">
    <property type="term" value="C:cytoplasm"/>
    <property type="evidence" value="ECO:0007669"/>
    <property type="project" value="TreeGrafter"/>
</dbReference>
<dbReference type="AlphaFoldDB" id="A0A3Q0S7S6"/>
<sequence length="80" mass="9301">MANLVAICREEEDDYPFLARQIPFYINDTLTMVMEFSDSVMDVDSHEINTSHLKQFSEYHSNLCQYSSCSILDQLKAIML</sequence>
<evidence type="ECO:0000313" key="5">
    <source>
        <dbReference type="Proteomes" id="UP000261340"/>
    </source>
</evidence>
<name>A0A3Q0S7S6_AMPCI</name>